<dbReference type="GO" id="GO:0005634">
    <property type="term" value="C:nucleus"/>
    <property type="evidence" value="ECO:0007669"/>
    <property type="project" value="UniProtKB-SubCell"/>
</dbReference>
<dbReference type="CDD" id="cd18033">
    <property type="entry name" value="DEXDc_FANCM"/>
    <property type="match status" value="1"/>
</dbReference>
<evidence type="ECO:0000259" key="16">
    <source>
        <dbReference type="PROSITE" id="PS51194"/>
    </source>
</evidence>
<dbReference type="CDD" id="cd12091">
    <property type="entry name" value="FANCM_ID"/>
    <property type="match status" value="1"/>
</dbReference>
<dbReference type="GO" id="GO:0016787">
    <property type="term" value="F:hydrolase activity"/>
    <property type="evidence" value="ECO:0007669"/>
    <property type="project" value="UniProtKB-KW"/>
</dbReference>
<keyword evidence="7" id="KW-0378">Hydrolase</keyword>
<gene>
    <name evidence="17" type="ORF">FGG08_001649</name>
</gene>
<dbReference type="PROSITE" id="PS51192">
    <property type="entry name" value="HELICASE_ATP_BIND_1"/>
    <property type="match status" value="1"/>
</dbReference>
<evidence type="ECO:0000256" key="3">
    <source>
        <dbReference type="ARBA" id="ARBA00009889"/>
    </source>
</evidence>
<dbReference type="GO" id="GO:0043138">
    <property type="term" value="F:3'-5' DNA helicase activity"/>
    <property type="evidence" value="ECO:0007669"/>
    <property type="project" value="InterPro"/>
</dbReference>
<dbReference type="PROSITE" id="PS51194">
    <property type="entry name" value="HELICASE_CTER"/>
    <property type="match status" value="1"/>
</dbReference>
<accession>A0A9P8L568</accession>
<comment type="catalytic activity">
    <reaction evidence="12 13">
        <text>ATP + H2O = ADP + phosphate + H(+)</text>
        <dbReference type="Rhea" id="RHEA:13065"/>
        <dbReference type="ChEBI" id="CHEBI:15377"/>
        <dbReference type="ChEBI" id="CHEBI:15378"/>
        <dbReference type="ChEBI" id="CHEBI:30616"/>
        <dbReference type="ChEBI" id="CHEBI:43474"/>
        <dbReference type="ChEBI" id="CHEBI:456216"/>
        <dbReference type="EC" id="3.6.4.12"/>
    </reaction>
</comment>
<evidence type="ECO:0000313" key="18">
    <source>
        <dbReference type="Proteomes" id="UP000698800"/>
    </source>
</evidence>
<evidence type="ECO:0000256" key="4">
    <source>
        <dbReference type="ARBA" id="ARBA00011390"/>
    </source>
</evidence>
<protein>
    <recommendedName>
        <fullName evidence="13">ATP-dependent DNA helicase</fullName>
        <ecNumber evidence="13">3.6.4.12</ecNumber>
    </recommendedName>
</protein>
<feature type="domain" description="Helicase ATP-binding" evidence="15">
    <location>
        <begin position="242"/>
        <end position="410"/>
    </location>
</feature>
<reference evidence="17" key="1">
    <citation type="submission" date="2021-03" db="EMBL/GenBank/DDBJ databases">
        <title>Comparative genomics and phylogenomic investigation of the class Geoglossomycetes provide insights into ecological specialization and systematics.</title>
        <authorList>
            <person name="Melie T."/>
            <person name="Pirro S."/>
            <person name="Miller A.N."/>
            <person name="Quandt A."/>
        </authorList>
    </citation>
    <scope>NUCLEOTIDE SEQUENCE</scope>
    <source>
        <strain evidence="17">GBOQ0MN5Z8</strain>
    </source>
</reference>
<dbReference type="Gene3D" id="3.40.50.300">
    <property type="entry name" value="P-loop containing nucleotide triphosphate hydrolases"/>
    <property type="match status" value="2"/>
</dbReference>
<feature type="compositionally biased region" description="Basic residues" evidence="14">
    <location>
        <begin position="948"/>
        <end position="957"/>
    </location>
</feature>
<proteinExistence type="inferred from homology"/>
<evidence type="ECO:0000256" key="5">
    <source>
        <dbReference type="ARBA" id="ARBA00022741"/>
    </source>
</evidence>
<evidence type="ECO:0000256" key="14">
    <source>
        <dbReference type="SAM" id="MobiDB-lite"/>
    </source>
</evidence>
<dbReference type="GO" id="GO:0000400">
    <property type="term" value="F:four-way junction DNA binding"/>
    <property type="evidence" value="ECO:0007669"/>
    <property type="project" value="TreeGrafter"/>
</dbReference>
<dbReference type="GO" id="GO:0005524">
    <property type="term" value="F:ATP binding"/>
    <property type="evidence" value="ECO:0007669"/>
    <property type="project" value="UniProtKB-UniRule"/>
</dbReference>
<feature type="compositionally biased region" description="Polar residues" evidence="14">
    <location>
        <begin position="193"/>
        <end position="212"/>
    </location>
</feature>
<dbReference type="SMART" id="SM00487">
    <property type="entry name" value="DEXDc"/>
    <property type="match status" value="1"/>
</dbReference>
<evidence type="ECO:0000256" key="6">
    <source>
        <dbReference type="ARBA" id="ARBA00022763"/>
    </source>
</evidence>
<comment type="function">
    <text evidence="1 13">ATP-dependent DNA helicase involved in DNA damage repair by homologous recombination and in genome maintenance. Capable of unwinding D-loops. Plays a role in limiting crossover recombinants during mitotic DNA double-strand break (DSB) repair. Component of a FANCM-MHF complex which promotes gene conversion at blocked replication forks, probably by reversal of the stalled fork.</text>
</comment>
<feature type="region of interest" description="Disordered" evidence="14">
    <location>
        <begin position="187"/>
        <end position="216"/>
    </location>
</feature>
<dbReference type="EMBL" id="JAGHQL010000022">
    <property type="protein sequence ID" value="KAH0544204.1"/>
    <property type="molecule type" value="Genomic_DNA"/>
</dbReference>
<feature type="compositionally biased region" description="Basic and acidic residues" evidence="14">
    <location>
        <begin position="1018"/>
        <end position="1035"/>
    </location>
</feature>
<feature type="domain" description="Helicase C-terminal" evidence="16">
    <location>
        <begin position="597"/>
        <end position="775"/>
    </location>
</feature>
<evidence type="ECO:0000256" key="13">
    <source>
        <dbReference type="RuleBase" id="RU367027"/>
    </source>
</evidence>
<dbReference type="Gene3D" id="1.20.1320.20">
    <property type="entry name" value="hef helicase domain"/>
    <property type="match status" value="1"/>
</dbReference>
<keyword evidence="18" id="KW-1185">Reference proteome</keyword>
<feature type="compositionally biased region" description="Acidic residues" evidence="14">
    <location>
        <begin position="981"/>
        <end position="1001"/>
    </location>
</feature>
<dbReference type="InterPro" id="IPR044749">
    <property type="entry name" value="FANCM_DEXDc"/>
</dbReference>
<comment type="similarity">
    <text evidence="3 13">Belongs to the DEAD box helicase family. DEAH subfamily. FANCM sub-subfamily.</text>
</comment>
<feature type="region of interest" description="Disordered" evidence="14">
    <location>
        <begin position="25"/>
        <end position="85"/>
    </location>
</feature>
<feature type="compositionally biased region" description="Basic and acidic residues" evidence="14">
    <location>
        <begin position="1054"/>
        <end position="1064"/>
    </location>
</feature>
<feature type="compositionally biased region" description="Polar residues" evidence="14">
    <location>
        <begin position="107"/>
        <end position="124"/>
    </location>
</feature>
<dbReference type="AlphaFoldDB" id="A0A9P8L568"/>
<keyword evidence="9" id="KW-0067">ATP-binding</keyword>
<comment type="subcellular location">
    <subcellularLocation>
        <location evidence="2 13">Nucleus</location>
    </subcellularLocation>
</comment>
<feature type="compositionally biased region" description="Basic residues" evidence="14">
    <location>
        <begin position="36"/>
        <end position="47"/>
    </location>
</feature>
<evidence type="ECO:0000256" key="7">
    <source>
        <dbReference type="ARBA" id="ARBA00022801"/>
    </source>
</evidence>
<feature type="region of interest" description="Disordered" evidence="14">
    <location>
        <begin position="928"/>
        <end position="1094"/>
    </location>
</feature>
<dbReference type="InterPro" id="IPR006935">
    <property type="entry name" value="Helicase/UvrB_N"/>
</dbReference>
<keyword evidence="6" id="KW-0227">DNA damage</keyword>
<dbReference type="SUPFAM" id="SSF52540">
    <property type="entry name" value="P-loop containing nucleoside triphosphate hydrolases"/>
    <property type="match status" value="1"/>
</dbReference>
<sequence length="1094" mass="122970">MDEFDEDYGDVDDEDMILAATQIERRRVDQITSPRGNKRRRLNRPGHRAVDERDSGRQALTDDDDDDDDDAFDPAPHPIRLRGSEDGFVRHGDLLLSGEDDAFNLPSRPTISSQGRRSRGPQTTRGRDATADAIAELENLPSDAFSSSPLNENKGKDVVHISSSQPFSSQHRFASRGGFRQMTLFGGRAEGPGSQSLASNRRNWPPANSQEPPTHHKLDTKAMETWVFPTNLGTIRDYQFNIVQKGLFHNLLVALPTGLGKTFIAATIMLNWFRWTIDSQIIFVAPTKPLVAQQVDACFGIVGIPRSQTAMLTGEIPPGYRAEEWRDKRVVFLTPQTLINDLKTGICDPKKIVCLVVDEAHRATGAYAYVEVVKFIRRFNQSFRILALTATPGASVEKVQEVIDGLDLARVEIRTEESLDIRTYVHRRKVELIALNPSKELTMLMDLYAKVLQPLLNKLNQQNAHWVKDPQLLTTFGLLEARRKWFASGAGQNANQILKVMMHALFSLLSQLAHPIALLQFHGIIPFYHNLLGFRAEVENQGKKGGKTRRQVVEDPNFQKLMDKAQELVSDPAFVGHPKLEYLVGVVLRHFADSGAGQSSAGRAPSSETRVMVFVHFRDSAEEVVRILKRHEPMVRPTIFNGQSTSKGGSVGMSQKDQLETISKFRKGVFNTIVATSIGEEGLDIGEIDLIVCYDSSSSPIRMLQRMGRTGRKRDGNITLLLMRGKEYDSYTKANDCYEKMQEMIARGDKFNYHEEISRRIVPRDIQPVVDKRVIEIPLENSQPELPGRKKRRGKPPKRPPKRFFMPDGVETGFVKASRLPGVDGEGEGITRQFSEASEDEIDDIPSTEDVLLSPEEESKHERTYSHVRRGDLDVDLRLCAWPANQRSLGYTKYIKHGQKTVQIVRALAAMHDIDDARLASLERNLHPEDQEDALKPPILEENLSKRATIRSQKRKQSTTSSFPHRPRLQSIDTNASMGGVDDDGDEDMDSFIVDDDESEDDVTRQRSSASSLPPPEFFRKSFYDPPERSLYRDSDSEDDLPDVSTLVGKRFKSPRDILAERTSAENIPQPRQGGQRKGKRTVVQDSGDDGDGL</sequence>
<dbReference type="Pfam" id="PF00271">
    <property type="entry name" value="Helicase_C"/>
    <property type="match status" value="1"/>
</dbReference>
<feature type="compositionally biased region" description="Basic residues" evidence="14">
    <location>
        <begin position="789"/>
        <end position="802"/>
    </location>
</feature>
<dbReference type="PANTHER" id="PTHR14025:SF20">
    <property type="entry name" value="FANCONI ANEMIA GROUP M PROTEIN"/>
    <property type="match status" value="1"/>
</dbReference>
<dbReference type="InterPro" id="IPR001650">
    <property type="entry name" value="Helicase_C-like"/>
</dbReference>
<feature type="region of interest" description="Disordered" evidence="14">
    <location>
        <begin position="821"/>
        <end position="843"/>
    </location>
</feature>
<dbReference type="Pfam" id="PF04851">
    <property type="entry name" value="ResIII"/>
    <property type="match status" value="1"/>
</dbReference>
<dbReference type="EC" id="3.6.4.12" evidence="13"/>
<keyword evidence="5" id="KW-0547">Nucleotide-binding</keyword>
<comment type="caution">
    <text evidence="17">The sequence shown here is derived from an EMBL/GenBank/DDBJ whole genome shotgun (WGS) entry which is preliminary data.</text>
</comment>
<evidence type="ECO:0000256" key="8">
    <source>
        <dbReference type="ARBA" id="ARBA00022806"/>
    </source>
</evidence>
<evidence type="ECO:0000259" key="15">
    <source>
        <dbReference type="PROSITE" id="PS51192"/>
    </source>
</evidence>
<evidence type="ECO:0000256" key="12">
    <source>
        <dbReference type="ARBA" id="ARBA00047995"/>
    </source>
</evidence>
<dbReference type="Proteomes" id="UP000698800">
    <property type="component" value="Unassembled WGS sequence"/>
</dbReference>
<dbReference type="GO" id="GO:0009378">
    <property type="term" value="F:four-way junction helicase activity"/>
    <property type="evidence" value="ECO:0007669"/>
    <property type="project" value="TreeGrafter"/>
</dbReference>
<keyword evidence="11" id="KW-0539">Nucleus</keyword>
<feature type="region of interest" description="Disordered" evidence="14">
    <location>
        <begin position="781"/>
        <end position="807"/>
    </location>
</feature>
<keyword evidence="10" id="KW-0234">DNA repair</keyword>
<evidence type="ECO:0000313" key="17">
    <source>
        <dbReference type="EMBL" id="KAH0544204.1"/>
    </source>
</evidence>
<dbReference type="OrthoDB" id="164902at2759"/>
<comment type="subunit">
    <text evidence="4 13">Interacts with the MHF histone-fold complex to form the FANCM-MHF complex.</text>
</comment>
<organism evidence="17 18">
    <name type="scientific">Glutinoglossum americanum</name>
    <dbReference type="NCBI Taxonomy" id="1670608"/>
    <lineage>
        <taxon>Eukaryota</taxon>
        <taxon>Fungi</taxon>
        <taxon>Dikarya</taxon>
        <taxon>Ascomycota</taxon>
        <taxon>Pezizomycotina</taxon>
        <taxon>Geoglossomycetes</taxon>
        <taxon>Geoglossales</taxon>
        <taxon>Geoglossaceae</taxon>
        <taxon>Glutinoglossum</taxon>
    </lineage>
</organism>
<feature type="region of interest" description="Disordered" evidence="14">
    <location>
        <begin position="98"/>
        <end position="128"/>
    </location>
</feature>
<dbReference type="FunFam" id="3.40.50.300:FF:000861">
    <property type="entry name" value="Fanconi anemia, complementation group M"/>
    <property type="match status" value="1"/>
</dbReference>
<feature type="compositionally biased region" description="Acidic residues" evidence="14">
    <location>
        <begin position="61"/>
        <end position="72"/>
    </location>
</feature>
<dbReference type="InterPro" id="IPR014001">
    <property type="entry name" value="Helicase_ATP-bd"/>
</dbReference>
<dbReference type="InterPro" id="IPR027417">
    <property type="entry name" value="P-loop_NTPase"/>
</dbReference>
<name>A0A9P8L568_9PEZI</name>
<dbReference type="PANTHER" id="PTHR14025">
    <property type="entry name" value="FANCONI ANEMIA GROUP M FANCM FAMILY MEMBER"/>
    <property type="match status" value="1"/>
</dbReference>
<dbReference type="GO" id="GO:0036297">
    <property type="term" value="P:interstrand cross-link repair"/>
    <property type="evidence" value="ECO:0007669"/>
    <property type="project" value="TreeGrafter"/>
</dbReference>
<evidence type="ECO:0000256" key="9">
    <source>
        <dbReference type="ARBA" id="ARBA00022840"/>
    </source>
</evidence>
<dbReference type="GO" id="GO:0045003">
    <property type="term" value="P:double-strand break repair via synthesis-dependent strand annealing"/>
    <property type="evidence" value="ECO:0007669"/>
    <property type="project" value="TreeGrafter"/>
</dbReference>
<dbReference type="SMART" id="SM00490">
    <property type="entry name" value="HELICc"/>
    <property type="match status" value="1"/>
</dbReference>
<keyword evidence="8" id="KW-0347">Helicase</keyword>
<evidence type="ECO:0000256" key="10">
    <source>
        <dbReference type="ARBA" id="ARBA00023204"/>
    </source>
</evidence>
<evidence type="ECO:0000256" key="2">
    <source>
        <dbReference type="ARBA" id="ARBA00004123"/>
    </source>
</evidence>
<dbReference type="InterPro" id="IPR039686">
    <property type="entry name" value="FANCM/Mph1-like_ID"/>
</dbReference>
<evidence type="ECO:0000256" key="1">
    <source>
        <dbReference type="ARBA" id="ARBA00003813"/>
    </source>
</evidence>
<evidence type="ECO:0000256" key="11">
    <source>
        <dbReference type="ARBA" id="ARBA00023242"/>
    </source>
</evidence>
<dbReference type="CDD" id="cd18801">
    <property type="entry name" value="SF2_C_FANCM_Hef"/>
    <property type="match status" value="1"/>
</dbReference>